<name>A0A8K0UFM5_9AGAR</name>
<reference evidence="2" key="1">
    <citation type="journal article" date="2021" name="New Phytol.">
        <title>Evolutionary innovations through gain and loss of genes in the ectomycorrhizal Boletales.</title>
        <authorList>
            <person name="Wu G."/>
            <person name="Miyauchi S."/>
            <person name="Morin E."/>
            <person name="Kuo A."/>
            <person name="Drula E."/>
            <person name="Varga T."/>
            <person name="Kohler A."/>
            <person name="Feng B."/>
            <person name="Cao Y."/>
            <person name="Lipzen A."/>
            <person name="Daum C."/>
            <person name="Hundley H."/>
            <person name="Pangilinan J."/>
            <person name="Johnson J."/>
            <person name="Barry K."/>
            <person name="LaButti K."/>
            <person name="Ng V."/>
            <person name="Ahrendt S."/>
            <person name="Min B."/>
            <person name="Choi I.G."/>
            <person name="Park H."/>
            <person name="Plett J.M."/>
            <person name="Magnuson J."/>
            <person name="Spatafora J.W."/>
            <person name="Nagy L.G."/>
            <person name="Henrissat B."/>
            <person name="Grigoriev I.V."/>
            <person name="Yang Z.L."/>
            <person name="Xu J."/>
            <person name="Martin F.M."/>
        </authorList>
    </citation>
    <scope>NUCLEOTIDE SEQUENCE</scope>
    <source>
        <strain evidence="2">KKN 215</strain>
    </source>
</reference>
<organism evidence="2 3">
    <name type="scientific">Cristinia sonorae</name>
    <dbReference type="NCBI Taxonomy" id="1940300"/>
    <lineage>
        <taxon>Eukaryota</taxon>
        <taxon>Fungi</taxon>
        <taxon>Dikarya</taxon>
        <taxon>Basidiomycota</taxon>
        <taxon>Agaricomycotina</taxon>
        <taxon>Agaricomycetes</taxon>
        <taxon>Agaricomycetidae</taxon>
        <taxon>Agaricales</taxon>
        <taxon>Pleurotineae</taxon>
        <taxon>Stephanosporaceae</taxon>
        <taxon>Cristinia</taxon>
    </lineage>
</organism>
<evidence type="ECO:0000313" key="2">
    <source>
        <dbReference type="EMBL" id="KAH8086007.1"/>
    </source>
</evidence>
<gene>
    <name evidence="2" type="ORF">BXZ70DRAFT_910362</name>
</gene>
<feature type="compositionally biased region" description="Basic and acidic residues" evidence="1">
    <location>
        <begin position="99"/>
        <end position="112"/>
    </location>
</feature>
<feature type="compositionally biased region" description="Polar residues" evidence="1">
    <location>
        <begin position="30"/>
        <end position="48"/>
    </location>
</feature>
<keyword evidence="3" id="KW-1185">Reference proteome</keyword>
<accession>A0A8K0UFM5</accession>
<dbReference type="OrthoDB" id="3071225at2759"/>
<feature type="region of interest" description="Disordered" evidence="1">
    <location>
        <begin position="99"/>
        <end position="122"/>
    </location>
</feature>
<dbReference type="EMBL" id="JAEVFJ010000043">
    <property type="protein sequence ID" value="KAH8086007.1"/>
    <property type="molecule type" value="Genomic_DNA"/>
</dbReference>
<evidence type="ECO:0000313" key="3">
    <source>
        <dbReference type="Proteomes" id="UP000813824"/>
    </source>
</evidence>
<dbReference type="Proteomes" id="UP000813824">
    <property type="component" value="Unassembled WGS sequence"/>
</dbReference>
<dbReference type="AlphaFoldDB" id="A0A8K0UFM5"/>
<evidence type="ECO:0000256" key="1">
    <source>
        <dbReference type="SAM" id="MobiDB-lite"/>
    </source>
</evidence>
<protein>
    <submittedName>
        <fullName evidence="2">Uncharacterized protein</fullName>
    </submittedName>
</protein>
<sequence length="519" mass="56994">MSNPLNAQAAPFSPKPTYPDTYPGRRNVGLTPQNTTPGLSTDSAGPTVSTLDSDYVRAIWSDTTVRQDYAKPSAPTLPTDHGPLYRNSGAVAEWLRDSATRPAQRRADDRVTETVVSTIHPSGMTPAESTYALSEVSACNDAFFDGNPSETYVPLVVRKRATADPQNFPLESPNPLPESYPWTHMMRKGSIQERPGERRACANVLVARGPWDAKSISQLAGMFCERAAIESGSIPSVNALFARQVYERFEQVGETPASLFQNQLMQAAFSEFNAYWLPTAPSSLTNVTRFSASPPQASPVHHLSCALAITSYLGDLFTLGLLKGHVIDLCLRMLVDNMVILEHLQAVHALVSHCDEKLLAFVVVQSFVERLEQAAVRISDNASIAGTRFDQGYVQTYMQDIRATLRRWTANPPTIESLTNPVYTTSSQPNRLTRTYHASGPQPSTAEYVSRVIWPFNLAPQATSLDRPLVPRAADPLVVPPLPGWGLDPTQESRGHSVLTLYQLKDWSLDGLGPEPEHI</sequence>
<feature type="region of interest" description="Disordered" evidence="1">
    <location>
        <begin position="1"/>
        <end position="48"/>
    </location>
</feature>
<proteinExistence type="predicted"/>
<comment type="caution">
    <text evidence="2">The sequence shown here is derived from an EMBL/GenBank/DDBJ whole genome shotgun (WGS) entry which is preliminary data.</text>
</comment>